<dbReference type="RefSeq" id="XP_029220073.1">
    <property type="nucleotide sequence ID" value="XM_029364150.1"/>
</dbReference>
<organism evidence="2 3">
    <name type="scientific">Besnoitia besnoiti</name>
    <name type="common">Apicomplexan protozoan</name>
    <dbReference type="NCBI Taxonomy" id="94643"/>
    <lineage>
        <taxon>Eukaryota</taxon>
        <taxon>Sar</taxon>
        <taxon>Alveolata</taxon>
        <taxon>Apicomplexa</taxon>
        <taxon>Conoidasida</taxon>
        <taxon>Coccidia</taxon>
        <taxon>Eucoccidiorida</taxon>
        <taxon>Eimeriorina</taxon>
        <taxon>Sarcocystidae</taxon>
        <taxon>Besnoitia</taxon>
    </lineage>
</organism>
<comment type="caution">
    <text evidence="2">The sequence shown here is derived from an EMBL/GenBank/DDBJ whole genome shotgun (WGS) entry which is preliminary data.</text>
</comment>
<dbReference type="KEGG" id="bbes:BESB_057150"/>
<feature type="compositionally biased region" description="Low complexity" evidence="1">
    <location>
        <begin position="14"/>
        <end position="24"/>
    </location>
</feature>
<feature type="region of interest" description="Disordered" evidence="1">
    <location>
        <begin position="135"/>
        <end position="154"/>
    </location>
</feature>
<dbReference type="EMBL" id="NWUJ01000004">
    <property type="protein sequence ID" value="PFH36064.1"/>
    <property type="molecule type" value="Genomic_DNA"/>
</dbReference>
<evidence type="ECO:0000313" key="2">
    <source>
        <dbReference type="EMBL" id="PFH36064.1"/>
    </source>
</evidence>
<feature type="compositionally biased region" description="Polar residues" evidence="1">
    <location>
        <begin position="242"/>
        <end position="264"/>
    </location>
</feature>
<name>A0A2A9MFV3_BESBE</name>
<feature type="region of interest" description="Disordered" evidence="1">
    <location>
        <begin position="347"/>
        <end position="385"/>
    </location>
</feature>
<dbReference type="Proteomes" id="UP000224006">
    <property type="component" value="Chromosome IV"/>
</dbReference>
<feature type="compositionally biased region" description="Polar residues" evidence="1">
    <location>
        <begin position="223"/>
        <end position="234"/>
    </location>
</feature>
<feature type="region of interest" description="Disordered" evidence="1">
    <location>
        <begin position="463"/>
        <end position="509"/>
    </location>
</feature>
<feature type="region of interest" description="Disordered" evidence="1">
    <location>
        <begin position="562"/>
        <end position="634"/>
    </location>
</feature>
<feature type="compositionally biased region" description="Basic and acidic residues" evidence="1">
    <location>
        <begin position="371"/>
        <end position="385"/>
    </location>
</feature>
<keyword evidence="3" id="KW-1185">Reference proteome</keyword>
<feature type="region of interest" description="Disordered" evidence="1">
    <location>
        <begin position="305"/>
        <end position="332"/>
    </location>
</feature>
<accession>A0A2A9MFV3</accession>
<evidence type="ECO:0000256" key="1">
    <source>
        <dbReference type="SAM" id="MobiDB-lite"/>
    </source>
</evidence>
<dbReference type="VEuPathDB" id="ToxoDB:BESB_057150"/>
<feature type="region of interest" description="Disordered" evidence="1">
    <location>
        <begin position="192"/>
        <end position="275"/>
    </location>
</feature>
<feature type="compositionally biased region" description="Basic and acidic residues" evidence="1">
    <location>
        <begin position="575"/>
        <end position="589"/>
    </location>
</feature>
<feature type="region of interest" description="Disordered" evidence="1">
    <location>
        <begin position="721"/>
        <end position="744"/>
    </location>
</feature>
<proteinExistence type="predicted"/>
<evidence type="ECO:0000313" key="3">
    <source>
        <dbReference type="Proteomes" id="UP000224006"/>
    </source>
</evidence>
<dbReference type="GeneID" id="40310644"/>
<feature type="compositionally biased region" description="Polar residues" evidence="1">
    <location>
        <begin position="1"/>
        <end position="10"/>
    </location>
</feature>
<dbReference type="OrthoDB" id="10296294at2759"/>
<gene>
    <name evidence="2" type="ORF">BESB_057150</name>
</gene>
<protein>
    <submittedName>
        <fullName evidence="2">Uncharacterized protein</fullName>
    </submittedName>
</protein>
<feature type="region of interest" description="Disordered" evidence="1">
    <location>
        <begin position="1"/>
        <end position="47"/>
    </location>
</feature>
<dbReference type="AlphaFoldDB" id="A0A2A9MFV3"/>
<feature type="compositionally biased region" description="Basic and acidic residues" evidence="1">
    <location>
        <begin position="25"/>
        <end position="35"/>
    </location>
</feature>
<sequence>MAAKHQSVTESVMAAAPRSLPARRAYPDADRRELLQEPSLMQQPAEDPPFKTLVSLLNSSWMASDVFQRSGEQALADQSLALAEDKNPKSGTTGVASEFLQMLPLFPIASEPALFVDLRTFAIRMCGMSSKPWNEKPKFEAGAPPTKDESTQLDSSHMYRNVEHDRADVDEATLQVISIDWSAIRQVKRAENPPWRDNSWHSSSGPENGTDLKSVRDSARVSGAQTTASYTSHSLPWDSQVRKSSGSPLPQETILPSQSGQNKETGVFLNRGPPEAVVKSRPTVVAYGQAPGSTEKLVPRVTLNAQSPSSLSWSSNNTRQPDNGGPSTRDGRLSSVAATFASAARAAEQATSEADQLDVNFSYSPPSEAPGSERERLHGEGKLPGAPEKHGWIALLRCIRKREDGAEEKVNAASIERSGQTLSAGSSNAPEAELLVENALLGLVPVHLVPAPKAVQNHILKSTKAGHDSRGDLHASTGGLGEGANNDSDSERSSGFMPSSREGIVSDLSPRSINPFLNTAPRHAVLRWAAPEARAWVEGMLLSRGRLTQDHALRKDSPVFAFTSASEPGNQMIPDGEKRRHASEHEQHPRARRIQQTNHKEKRRESGDAVPRWSHLSGYLRKDKQPADEGGEGGVELPVWVLDVPIHKIMEVRNNGKSSPDCSLRAGMRQTGTPPNAANMDGLPAACGASAFWHPSVGRPLSAQLHLDGFREQCRLLRRRSAERNGTAEQTKSPVGNAGRTKYPSCGTDLQDMDMIVMLAGVESPNPRDTDERADARSKAALSRLRFPQPSTVPKEQSHSKWTETLTNDSSRKICGTSPMHVAEHGEDTLWVKCYRGWPETLHTVSLTGPELSLGDDIPIPVFMGGFTSNR</sequence>
<reference evidence="2 3" key="1">
    <citation type="submission" date="2017-09" db="EMBL/GenBank/DDBJ databases">
        <title>Genome sequencing of Besnoitia besnoiti strain Bb-Ger1.</title>
        <authorList>
            <person name="Schares G."/>
            <person name="Venepally P."/>
            <person name="Lorenzi H.A."/>
        </authorList>
    </citation>
    <scope>NUCLEOTIDE SEQUENCE [LARGE SCALE GENOMIC DNA]</scope>
    <source>
        <strain evidence="2 3">Bb-Ger1</strain>
    </source>
</reference>